<sequence length="291" mass="31268">MGRSRTAPGNGESSAAGDHDAAHQLTDISVAEEPAAAYSKGCTSLSDMGKKTITSSKSTSTLDDIASPHDERANVACVLQTGSRRHPGSREIQLRSIPASAAGISLVVAECRHGSEEPAPRLGQKLAEHDAILYRQNGGAEVNLASQDDNAADAQHAPPGRGPRQTRRSPLPSASDAGRHFNALQSPGPLSATLPRSDGRNGCGDDSSSNGIGCAADFARQTALRSRQPPAPPNVRPNQEGYLRYLVDRYSHAKGHGMWYLITRDFNQHYSYKMSLEALQMIRSRDRNHRQ</sequence>
<dbReference type="AlphaFoldDB" id="A0AAD9Y894"/>
<feature type="region of interest" description="Disordered" evidence="1">
    <location>
        <begin position="1"/>
        <end position="27"/>
    </location>
</feature>
<feature type="region of interest" description="Disordered" evidence="1">
    <location>
        <begin position="40"/>
        <end position="70"/>
    </location>
</feature>
<keyword evidence="3" id="KW-1185">Reference proteome</keyword>
<feature type="compositionally biased region" description="Low complexity" evidence="1">
    <location>
        <begin position="51"/>
        <end position="61"/>
    </location>
</feature>
<accession>A0AAD9Y894</accession>
<organism evidence="2 3">
    <name type="scientific">Colletotrichum kahawae</name>
    <name type="common">Coffee berry disease fungus</name>
    <dbReference type="NCBI Taxonomy" id="34407"/>
    <lineage>
        <taxon>Eukaryota</taxon>
        <taxon>Fungi</taxon>
        <taxon>Dikarya</taxon>
        <taxon>Ascomycota</taxon>
        <taxon>Pezizomycotina</taxon>
        <taxon>Sordariomycetes</taxon>
        <taxon>Hypocreomycetidae</taxon>
        <taxon>Glomerellales</taxon>
        <taxon>Glomerellaceae</taxon>
        <taxon>Colletotrichum</taxon>
        <taxon>Colletotrichum gloeosporioides species complex</taxon>
    </lineage>
</organism>
<protein>
    <submittedName>
        <fullName evidence="2">Uncharacterized protein</fullName>
    </submittedName>
</protein>
<reference evidence="2" key="1">
    <citation type="submission" date="2023-02" db="EMBL/GenBank/DDBJ databases">
        <title>Colletotrichum kahawae CIFC_Que2 genome sequencing and assembly.</title>
        <authorList>
            <person name="Baroncelli R."/>
        </authorList>
    </citation>
    <scope>NUCLEOTIDE SEQUENCE</scope>
    <source>
        <strain evidence="2">CIFC_Que2</strain>
    </source>
</reference>
<evidence type="ECO:0000313" key="2">
    <source>
        <dbReference type="EMBL" id="KAK2743005.1"/>
    </source>
</evidence>
<dbReference type="Proteomes" id="UP001281614">
    <property type="component" value="Unassembled WGS sequence"/>
</dbReference>
<comment type="caution">
    <text evidence="2">The sequence shown here is derived from an EMBL/GenBank/DDBJ whole genome shotgun (WGS) entry which is preliminary data.</text>
</comment>
<feature type="region of interest" description="Disordered" evidence="1">
    <location>
        <begin position="150"/>
        <end position="208"/>
    </location>
</feature>
<gene>
    <name evidence="2" type="ORF">CKAH01_18420</name>
</gene>
<evidence type="ECO:0000313" key="3">
    <source>
        <dbReference type="Proteomes" id="UP001281614"/>
    </source>
</evidence>
<proteinExistence type="predicted"/>
<name>A0AAD9Y894_COLKA</name>
<evidence type="ECO:0000256" key="1">
    <source>
        <dbReference type="SAM" id="MobiDB-lite"/>
    </source>
</evidence>
<dbReference type="EMBL" id="VYYT01000323">
    <property type="protein sequence ID" value="KAK2743005.1"/>
    <property type="molecule type" value="Genomic_DNA"/>
</dbReference>